<accession>A0A0D3JWP4</accession>
<feature type="compositionally biased region" description="Polar residues" evidence="1">
    <location>
        <begin position="340"/>
        <end position="350"/>
    </location>
</feature>
<reference evidence="3" key="2">
    <citation type="submission" date="2024-10" db="UniProtKB">
        <authorList>
            <consortium name="EnsemblProtists"/>
        </authorList>
    </citation>
    <scope>IDENTIFICATION</scope>
</reference>
<feature type="compositionally biased region" description="Basic and acidic residues" evidence="1">
    <location>
        <begin position="284"/>
        <end position="294"/>
    </location>
</feature>
<dbReference type="PaxDb" id="2903-EOD27929"/>
<evidence type="ECO:0000259" key="2">
    <source>
        <dbReference type="Pfam" id="PF00385"/>
    </source>
</evidence>
<feature type="compositionally biased region" description="Low complexity" evidence="1">
    <location>
        <begin position="249"/>
        <end position="271"/>
    </location>
</feature>
<dbReference type="GeneID" id="17273474"/>
<dbReference type="Gene3D" id="2.40.50.40">
    <property type="match status" value="1"/>
</dbReference>
<dbReference type="AlphaFoldDB" id="A0A0D3JWP4"/>
<reference evidence="4" key="1">
    <citation type="journal article" date="2013" name="Nature">
        <title>Pan genome of the phytoplankton Emiliania underpins its global distribution.</title>
        <authorList>
            <person name="Read B.A."/>
            <person name="Kegel J."/>
            <person name="Klute M.J."/>
            <person name="Kuo A."/>
            <person name="Lefebvre S.C."/>
            <person name="Maumus F."/>
            <person name="Mayer C."/>
            <person name="Miller J."/>
            <person name="Monier A."/>
            <person name="Salamov A."/>
            <person name="Young J."/>
            <person name="Aguilar M."/>
            <person name="Claverie J.M."/>
            <person name="Frickenhaus S."/>
            <person name="Gonzalez K."/>
            <person name="Herman E.K."/>
            <person name="Lin Y.C."/>
            <person name="Napier J."/>
            <person name="Ogata H."/>
            <person name="Sarno A.F."/>
            <person name="Shmutz J."/>
            <person name="Schroeder D."/>
            <person name="de Vargas C."/>
            <person name="Verret F."/>
            <person name="von Dassow P."/>
            <person name="Valentin K."/>
            <person name="Van de Peer Y."/>
            <person name="Wheeler G."/>
            <person name="Dacks J.B."/>
            <person name="Delwiche C.F."/>
            <person name="Dyhrman S.T."/>
            <person name="Glockner G."/>
            <person name="John U."/>
            <person name="Richards T."/>
            <person name="Worden A.Z."/>
            <person name="Zhang X."/>
            <person name="Grigoriev I.V."/>
            <person name="Allen A.E."/>
            <person name="Bidle K."/>
            <person name="Borodovsky M."/>
            <person name="Bowler C."/>
            <person name="Brownlee C."/>
            <person name="Cock J.M."/>
            <person name="Elias M."/>
            <person name="Gladyshev V.N."/>
            <person name="Groth M."/>
            <person name="Guda C."/>
            <person name="Hadaegh A."/>
            <person name="Iglesias-Rodriguez M.D."/>
            <person name="Jenkins J."/>
            <person name="Jones B.M."/>
            <person name="Lawson T."/>
            <person name="Leese F."/>
            <person name="Lindquist E."/>
            <person name="Lobanov A."/>
            <person name="Lomsadze A."/>
            <person name="Malik S.B."/>
            <person name="Marsh M.E."/>
            <person name="Mackinder L."/>
            <person name="Mock T."/>
            <person name="Mueller-Roeber B."/>
            <person name="Pagarete A."/>
            <person name="Parker M."/>
            <person name="Probert I."/>
            <person name="Quesneville H."/>
            <person name="Raines C."/>
            <person name="Rensing S.A."/>
            <person name="Riano-Pachon D.M."/>
            <person name="Richier S."/>
            <person name="Rokitta S."/>
            <person name="Shiraiwa Y."/>
            <person name="Soanes D.M."/>
            <person name="van der Giezen M."/>
            <person name="Wahlund T.M."/>
            <person name="Williams B."/>
            <person name="Wilson W."/>
            <person name="Wolfe G."/>
            <person name="Wurch L.L."/>
        </authorList>
    </citation>
    <scope>NUCLEOTIDE SEQUENCE</scope>
</reference>
<dbReference type="KEGG" id="ehx:EMIHUDRAFT_235385"/>
<keyword evidence="4" id="KW-1185">Reference proteome</keyword>
<sequence>MTRGDSIISIDGARRTGRVGGGGSGVEYFCKWHGWEDHHATWQEAECVLEHWQRHLSSWSSTAARRADAEEHMGRARERGVHPFHMSETIDRALKARGHEGWEKLRNAPDLEQREGEVLAVLEAADDHVKAVRRPEPRLRDAAILRFRHGHERQVSQRTLDAVREAQGAGVEPWNTAEHDKAVHGPTPEGGTTNPMESEPPASETYDDEGDDERDKSAAADDEMAFIDDEFFELPDAATEGEAEGGGSQSQYSQQSQGGESEGSQSSQGSRRTAHRRSRTNRQAAERFMDRLRFELLQGGSGGDGHRHPEDANDGDEDGERSEDEEMPDRTTEPGPSEQPPETSHPNEGSQTDDEFTVMDVEEEQPEDEAPQPPRKRGRFENERSDSMSQGGGASQQHHEGEEPMTKTQRQRQRQRKQGSHRKPPVKFRR</sequence>
<dbReference type="HOGENOM" id="CLU_638489_0_0_1"/>
<evidence type="ECO:0000313" key="4">
    <source>
        <dbReference type="Proteomes" id="UP000013827"/>
    </source>
</evidence>
<dbReference type="STRING" id="2903.R1F414"/>
<feature type="region of interest" description="Disordered" evidence="1">
    <location>
        <begin position="165"/>
        <end position="430"/>
    </location>
</feature>
<dbReference type="InterPro" id="IPR016197">
    <property type="entry name" value="Chromo-like_dom_sf"/>
</dbReference>
<dbReference type="SUPFAM" id="SSF54160">
    <property type="entry name" value="Chromo domain-like"/>
    <property type="match status" value="1"/>
</dbReference>
<dbReference type="Pfam" id="PF00385">
    <property type="entry name" value="Chromo"/>
    <property type="match status" value="1"/>
</dbReference>
<evidence type="ECO:0000313" key="3">
    <source>
        <dbReference type="EnsemblProtists" id="EOD27929"/>
    </source>
</evidence>
<dbReference type="RefSeq" id="XP_005780358.1">
    <property type="nucleotide sequence ID" value="XM_005780301.1"/>
</dbReference>
<proteinExistence type="predicted"/>
<feature type="compositionally biased region" description="Acidic residues" evidence="1">
    <location>
        <begin position="312"/>
        <end position="327"/>
    </location>
</feature>
<dbReference type="InterPro" id="IPR023780">
    <property type="entry name" value="Chromo_domain"/>
</dbReference>
<feature type="compositionally biased region" description="Basic residues" evidence="1">
    <location>
        <begin position="409"/>
        <end position="430"/>
    </location>
</feature>
<dbReference type="Proteomes" id="UP000013827">
    <property type="component" value="Unassembled WGS sequence"/>
</dbReference>
<feature type="compositionally biased region" description="Acidic residues" evidence="1">
    <location>
        <begin position="220"/>
        <end position="243"/>
    </location>
</feature>
<feature type="domain" description="Chromo" evidence="2">
    <location>
        <begin position="22"/>
        <end position="57"/>
    </location>
</feature>
<organism evidence="3 4">
    <name type="scientific">Emiliania huxleyi (strain CCMP1516)</name>
    <dbReference type="NCBI Taxonomy" id="280463"/>
    <lineage>
        <taxon>Eukaryota</taxon>
        <taxon>Haptista</taxon>
        <taxon>Haptophyta</taxon>
        <taxon>Prymnesiophyceae</taxon>
        <taxon>Isochrysidales</taxon>
        <taxon>Noelaerhabdaceae</taxon>
        <taxon>Emiliania</taxon>
    </lineage>
</organism>
<dbReference type="EnsemblProtists" id="EOD27929">
    <property type="protein sequence ID" value="EOD27929"/>
    <property type="gene ID" value="EMIHUDRAFT_235385"/>
</dbReference>
<evidence type="ECO:0000256" key="1">
    <source>
        <dbReference type="SAM" id="MobiDB-lite"/>
    </source>
</evidence>
<feature type="compositionally biased region" description="Acidic residues" evidence="1">
    <location>
        <begin position="351"/>
        <end position="370"/>
    </location>
</feature>
<name>A0A0D3JWP4_EMIH1</name>
<protein>
    <recommendedName>
        <fullName evidence="2">Chromo domain-containing protein</fullName>
    </recommendedName>
</protein>